<dbReference type="EMBL" id="UOGK01000213">
    <property type="protein sequence ID" value="VAX39256.1"/>
    <property type="molecule type" value="Genomic_DNA"/>
</dbReference>
<feature type="domain" description="Hemerythrin-like" evidence="2">
    <location>
        <begin position="36"/>
        <end position="139"/>
    </location>
</feature>
<dbReference type="Pfam" id="PF01814">
    <property type="entry name" value="Hemerythrin"/>
    <property type="match status" value="1"/>
</dbReference>
<protein>
    <recommendedName>
        <fullName evidence="2">Hemerythrin-like domain-containing protein</fullName>
    </recommendedName>
</protein>
<feature type="region of interest" description="Disordered" evidence="1">
    <location>
        <begin position="140"/>
        <end position="171"/>
    </location>
</feature>
<dbReference type="Gene3D" id="1.20.120.520">
    <property type="entry name" value="nmb1532 protein domain like"/>
    <property type="match status" value="1"/>
</dbReference>
<dbReference type="AlphaFoldDB" id="A0A3B1D8U0"/>
<name>A0A3B1D8U0_9ZZZZ</name>
<feature type="compositionally biased region" description="Basic and acidic residues" evidence="1">
    <location>
        <begin position="153"/>
        <end position="163"/>
    </location>
</feature>
<evidence type="ECO:0000313" key="3">
    <source>
        <dbReference type="EMBL" id="VAX39256.1"/>
    </source>
</evidence>
<proteinExistence type="predicted"/>
<dbReference type="InterPro" id="IPR012312">
    <property type="entry name" value="Hemerythrin-like"/>
</dbReference>
<feature type="region of interest" description="Disordered" evidence="1">
    <location>
        <begin position="1"/>
        <end position="26"/>
    </location>
</feature>
<organism evidence="3">
    <name type="scientific">hydrothermal vent metagenome</name>
    <dbReference type="NCBI Taxonomy" id="652676"/>
    <lineage>
        <taxon>unclassified sequences</taxon>
        <taxon>metagenomes</taxon>
        <taxon>ecological metagenomes</taxon>
    </lineage>
</organism>
<evidence type="ECO:0000259" key="2">
    <source>
        <dbReference type="Pfam" id="PF01814"/>
    </source>
</evidence>
<reference evidence="3" key="1">
    <citation type="submission" date="2018-06" db="EMBL/GenBank/DDBJ databases">
        <authorList>
            <person name="Zhirakovskaya E."/>
        </authorList>
    </citation>
    <scope>NUCLEOTIDE SEQUENCE</scope>
</reference>
<sequence length="171" mass="19482">MSDRPNDTPDPRFINPPLKRHPTLQPLSREHFGGLVLVRRLREAAAAGDEPSRQAAANLLHEAWETELEDHFADEEKLLGPHLADHDMARLIEEHRSLERHITMADAADCPPSAEWLAETATLLEKHIRWEERELFPAAERAGAAGLDQMASEADRIERERPGSRRRQDKK</sequence>
<feature type="compositionally biased region" description="Basic and acidic residues" evidence="1">
    <location>
        <begin position="1"/>
        <end position="10"/>
    </location>
</feature>
<gene>
    <name evidence="3" type="ORF">MNBD_PLANCTO03-939</name>
</gene>
<accession>A0A3B1D8U0</accession>
<evidence type="ECO:0000256" key="1">
    <source>
        <dbReference type="SAM" id="MobiDB-lite"/>
    </source>
</evidence>